<accession>A0A090Q166</accession>
<evidence type="ECO:0000313" key="1">
    <source>
        <dbReference type="EMBL" id="GAK95438.1"/>
    </source>
</evidence>
<keyword evidence="2" id="KW-1185">Reference proteome</keyword>
<comment type="caution">
    <text evidence="1">The sequence shown here is derived from an EMBL/GenBank/DDBJ whole genome shotgun (WGS) entry which is preliminary data.</text>
</comment>
<gene>
    <name evidence="1" type="ORF">JCM19294_2220</name>
</gene>
<dbReference type="EMBL" id="BBML01000001">
    <property type="protein sequence ID" value="GAK95438.1"/>
    <property type="molecule type" value="Genomic_DNA"/>
</dbReference>
<organism evidence="1 2">
    <name type="scientific">Nonlabens tegetincola</name>
    <dbReference type="NCBI Taxonomy" id="323273"/>
    <lineage>
        <taxon>Bacteria</taxon>
        <taxon>Pseudomonadati</taxon>
        <taxon>Bacteroidota</taxon>
        <taxon>Flavobacteriia</taxon>
        <taxon>Flavobacteriales</taxon>
        <taxon>Flavobacteriaceae</taxon>
        <taxon>Nonlabens</taxon>
    </lineage>
</organism>
<protein>
    <submittedName>
        <fullName evidence="1">Uncharacterized protein</fullName>
    </submittedName>
</protein>
<dbReference type="AlphaFoldDB" id="A0A090Q166"/>
<reference evidence="1" key="1">
    <citation type="journal article" date="2014" name="Genome Announc.">
        <title>Draft Genome Sequences of Marine Flavobacterium Nonlabens Strains NR17, NR24, NR27, NR32, NR33, and Ara13.</title>
        <authorList>
            <person name="Nakanishi M."/>
            <person name="Meirelles P."/>
            <person name="Suzuki R."/>
            <person name="Takatani N."/>
            <person name="Mino S."/>
            <person name="Suda W."/>
            <person name="Oshima K."/>
            <person name="Hattori M."/>
            <person name="Ohkuma M."/>
            <person name="Hosokawa M."/>
            <person name="Miyashita K."/>
            <person name="Thompson F.L."/>
            <person name="Niwa A."/>
            <person name="Sawabe T."/>
            <person name="Sawabe T."/>
        </authorList>
    </citation>
    <scope>NUCLEOTIDE SEQUENCE [LARGE SCALE GENOMIC DNA]</scope>
    <source>
        <strain evidence="1">JCM 19294</strain>
    </source>
</reference>
<dbReference type="Proteomes" id="UP000029221">
    <property type="component" value="Unassembled WGS sequence"/>
</dbReference>
<proteinExistence type="predicted"/>
<name>A0A090Q166_9FLAO</name>
<sequence>MCAFAKAWHPTNPYLVINTKKPMLILKYRLFQSTNNQLLLSCLNHFLIVT</sequence>
<evidence type="ECO:0000313" key="2">
    <source>
        <dbReference type="Proteomes" id="UP000029221"/>
    </source>
</evidence>